<dbReference type="GeneID" id="5542816"/>
<reference evidence="2 3" key="1">
    <citation type="journal article" date="2007" name="Proc. Natl. Acad. Sci. U.S.A.">
        <title>Independent sorting-out of thousands of duplicated gene pairs in two yeast species descended from a whole-genome duplication.</title>
        <authorList>
            <person name="Scannell D.R."/>
            <person name="Frank A.C."/>
            <person name="Conant G.C."/>
            <person name="Byrne K.P."/>
            <person name="Woolfit M."/>
            <person name="Wolfe K.H."/>
        </authorList>
    </citation>
    <scope>NUCLEOTIDE SEQUENCE [LARGE SCALE GENOMIC DNA]</scope>
    <source>
        <strain evidence="3">ATCC 22028 / DSM 70294 / BCRC 21397 / CBS 2163 / NBRC 10782 / NRRL Y-8283 / UCD 57-17</strain>
    </source>
</reference>
<proteinExistence type="predicted"/>
<dbReference type="EMBL" id="DS480511">
    <property type="protein sequence ID" value="EDO14784.1"/>
    <property type="molecule type" value="Genomic_DNA"/>
</dbReference>
<dbReference type="InParanoid" id="A7TSG8"/>
<dbReference type="InterPro" id="IPR001138">
    <property type="entry name" value="Zn2Cys6_DnaBD"/>
</dbReference>
<dbReference type="Proteomes" id="UP000000267">
    <property type="component" value="Unassembled WGS sequence"/>
</dbReference>
<evidence type="ECO:0000259" key="1">
    <source>
        <dbReference type="Pfam" id="PF00172"/>
    </source>
</evidence>
<dbReference type="OrthoDB" id="3994232at2759"/>
<feature type="domain" description="Zn(2)-C6 fungal-type" evidence="1">
    <location>
        <begin position="19"/>
        <end position="35"/>
    </location>
</feature>
<dbReference type="GO" id="GO:0008270">
    <property type="term" value="F:zinc ion binding"/>
    <property type="evidence" value="ECO:0007669"/>
    <property type="project" value="InterPro"/>
</dbReference>
<accession>A7TSG8</accession>
<evidence type="ECO:0000313" key="3">
    <source>
        <dbReference type="Proteomes" id="UP000000267"/>
    </source>
</evidence>
<protein>
    <recommendedName>
        <fullName evidence="1">Zn(2)-C6 fungal-type domain-containing protein</fullName>
    </recommendedName>
</protein>
<dbReference type="InterPro" id="IPR036864">
    <property type="entry name" value="Zn2-C6_fun-type_DNA-bd_sf"/>
</dbReference>
<gene>
    <name evidence="2" type="ORF">Kpol_358p1</name>
</gene>
<organism evidence="3">
    <name type="scientific">Vanderwaltozyma polyspora (strain ATCC 22028 / DSM 70294 / BCRC 21397 / CBS 2163 / NBRC 10782 / NRRL Y-8283 / UCD 57-17)</name>
    <name type="common">Kluyveromyces polysporus</name>
    <dbReference type="NCBI Taxonomy" id="436907"/>
    <lineage>
        <taxon>Eukaryota</taxon>
        <taxon>Fungi</taxon>
        <taxon>Dikarya</taxon>
        <taxon>Ascomycota</taxon>
        <taxon>Saccharomycotina</taxon>
        <taxon>Saccharomycetes</taxon>
        <taxon>Saccharomycetales</taxon>
        <taxon>Saccharomycetaceae</taxon>
        <taxon>Vanderwaltozyma</taxon>
    </lineage>
</organism>
<dbReference type="SUPFAM" id="SSF57701">
    <property type="entry name" value="Zn2/Cys6 DNA-binding domain"/>
    <property type="match status" value="1"/>
</dbReference>
<dbReference type="KEGG" id="vpo:Kpol_358p1"/>
<dbReference type="Pfam" id="PF00172">
    <property type="entry name" value="Zn_clus"/>
    <property type="match status" value="1"/>
</dbReference>
<evidence type="ECO:0000313" key="2">
    <source>
        <dbReference type="EMBL" id="EDO14784.1"/>
    </source>
</evidence>
<dbReference type="HOGENOM" id="CLU_3368803_0_0_1"/>
<dbReference type="RefSeq" id="XP_001642642.1">
    <property type="nucleotide sequence ID" value="XM_001642592.1"/>
</dbReference>
<feature type="non-terminal residue" evidence="2">
    <location>
        <position position="35"/>
    </location>
</feature>
<dbReference type="GO" id="GO:0000981">
    <property type="term" value="F:DNA-binding transcription factor activity, RNA polymerase II-specific"/>
    <property type="evidence" value="ECO:0007669"/>
    <property type="project" value="InterPro"/>
</dbReference>
<keyword evidence="3" id="KW-1185">Reference proteome</keyword>
<name>A7TSG8_VANPO</name>
<sequence length="35" mass="4033">MVVDSKRKKQNTSYYSRNGCLQCKKAHTKCDEGKP</sequence>
<dbReference type="AlphaFoldDB" id="A7TSG8"/>